<dbReference type="NCBIfam" id="TIGR01391">
    <property type="entry name" value="dnaG"/>
    <property type="match status" value="1"/>
</dbReference>
<gene>
    <name evidence="12" type="primary">dnaG</name>
    <name evidence="15" type="ORF">H8700_06165</name>
</gene>
<evidence type="ECO:0000256" key="2">
    <source>
        <dbReference type="ARBA" id="ARBA00022515"/>
    </source>
</evidence>
<dbReference type="InterPro" id="IPR006171">
    <property type="entry name" value="TOPRIM_dom"/>
</dbReference>
<evidence type="ECO:0000256" key="12">
    <source>
        <dbReference type="HAMAP-Rule" id="MF_00974"/>
    </source>
</evidence>
<keyword evidence="10 12" id="KW-0238">DNA-binding</keyword>
<evidence type="ECO:0000313" key="15">
    <source>
        <dbReference type="EMBL" id="MBC8557286.1"/>
    </source>
</evidence>
<dbReference type="PROSITE" id="PS50880">
    <property type="entry name" value="TOPRIM"/>
    <property type="match status" value="1"/>
</dbReference>
<accession>A0ABR7MU10</accession>
<keyword evidence="11 12" id="KW-0804">Transcription</keyword>
<dbReference type="Gene3D" id="3.40.1360.10">
    <property type="match status" value="1"/>
</dbReference>
<keyword evidence="9" id="KW-0460">Magnesium</keyword>
<feature type="zinc finger region" description="CHC2-type" evidence="12">
    <location>
        <begin position="39"/>
        <end position="63"/>
    </location>
</feature>
<dbReference type="Pfam" id="PF01807">
    <property type="entry name" value="Zn_ribbon_DnaG"/>
    <property type="match status" value="1"/>
</dbReference>
<dbReference type="SMART" id="SM00400">
    <property type="entry name" value="ZnF_CHCC"/>
    <property type="match status" value="1"/>
</dbReference>
<keyword evidence="16" id="KW-1185">Reference proteome</keyword>
<keyword evidence="1 12" id="KW-0240">DNA-directed RNA polymerase</keyword>
<sequence length="593" mass="68519">MAWFSEEKIEEVRSRNDIVEVIGNYVKLKRSGSGYVGLCPFHNEKSPSFSVNPARQMYKCFGCGVGGNVITFLMEYENYSFPEAMQSLAERAGIELPKTEMSAEQRRQESIRTTLLEINTKAARFFFAKLKSSQGKIGYDYLKKRELSDETIVHFGLGYAGQGGGELYQYLKKEGYSDQVLKETGLFKMDERGVYDKFWNRVMFPIMDIGNHVIGFGGRVMGDAKPKYLNSPETRVFDKSRNLFGLNYAKQGKKSNMLLCEGYMDVIALHQAGFQNAVASLGTAFTQQQANLLRRYTDEVLLTYDSDGAGVKAALRAIPILRDVGLRCKIIHMDPYKDPDEFIKALGADEFEKRIEDAQNSFFFEIEVLRKNYDMTDPDQMTAFYHEIARKLLVFSDKVQRDNYLEAVAAKYNIRRDDLKSLVIRYGNSVPEGYRTQTARQNETAKRETKQESGIRYSYRLFLTWLINEPDLYDQIKELVTPDDFFEEDFLVVARLLYQQLEEKALVPAKIINHFQDVESQNVVANMFQTEFKTDMTKEEKEKALNELIVRIKEYSIDHRIKNLSDMSELQKLIQEKKKWQNAERLHISLKDG</sequence>
<evidence type="ECO:0000256" key="4">
    <source>
        <dbReference type="ARBA" id="ARBA00022695"/>
    </source>
</evidence>
<name>A0ABR7MU10_9FIRM</name>
<evidence type="ECO:0000256" key="11">
    <source>
        <dbReference type="ARBA" id="ARBA00023163"/>
    </source>
</evidence>
<dbReference type="CDD" id="cd03364">
    <property type="entry name" value="TOPRIM_DnaG_primases"/>
    <property type="match status" value="1"/>
</dbReference>
<evidence type="ECO:0000256" key="9">
    <source>
        <dbReference type="ARBA" id="ARBA00022842"/>
    </source>
</evidence>
<dbReference type="InterPro" id="IPR002694">
    <property type="entry name" value="Znf_CHC2"/>
</dbReference>
<dbReference type="PANTHER" id="PTHR30313:SF2">
    <property type="entry name" value="DNA PRIMASE"/>
    <property type="match status" value="1"/>
</dbReference>
<dbReference type="SUPFAM" id="SSF56731">
    <property type="entry name" value="DNA primase core"/>
    <property type="match status" value="1"/>
</dbReference>
<keyword evidence="3 12" id="KW-0808">Transferase</keyword>
<keyword evidence="6 12" id="KW-0479">Metal-binding</keyword>
<keyword evidence="2 12" id="KW-0639">Primosome</keyword>
<dbReference type="InterPro" id="IPR030846">
    <property type="entry name" value="DnaG_bac"/>
</dbReference>
<evidence type="ECO:0000256" key="6">
    <source>
        <dbReference type="ARBA" id="ARBA00022723"/>
    </source>
</evidence>
<evidence type="ECO:0000256" key="3">
    <source>
        <dbReference type="ARBA" id="ARBA00022679"/>
    </source>
</evidence>
<dbReference type="InterPro" id="IPR034151">
    <property type="entry name" value="TOPRIM_DnaG_bac"/>
</dbReference>
<comment type="cofactor">
    <cofactor evidence="12 13">
        <name>Zn(2+)</name>
        <dbReference type="ChEBI" id="CHEBI:29105"/>
    </cofactor>
    <text evidence="12 13">Binds 1 zinc ion per monomer.</text>
</comment>
<comment type="domain">
    <text evidence="12">Contains an N-terminal zinc-binding domain, a central core domain that contains the primase activity, and a C-terminal DnaB-binding domain.</text>
</comment>
<keyword evidence="4 12" id="KW-0548">Nucleotidyltransferase</keyword>
<dbReference type="InterPro" id="IPR006295">
    <property type="entry name" value="DNA_primase_DnaG"/>
</dbReference>
<organism evidence="15 16">
    <name type="scientific">Jutongia hominis</name>
    <dbReference type="NCBI Taxonomy" id="2763664"/>
    <lineage>
        <taxon>Bacteria</taxon>
        <taxon>Bacillati</taxon>
        <taxon>Bacillota</taxon>
        <taxon>Clostridia</taxon>
        <taxon>Lachnospirales</taxon>
        <taxon>Lachnospiraceae</taxon>
        <taxon>Jutongia</taxon>
    </lineage>
</organism>
<evidence type="ECO:0000256" key="10">
    <source>
        <dbReference type="ARBA" id="ARBA00023125"/>
    </source>
</evidence>
<evidence type="ECO:0000256" key="5">
    <source>
        <dbReference type="ARBA" id="ARBA00022705"/>
    </source>
</evidence>
<dbReference type="InterPro" id="IPR016136">
    <property type="entry name" value="DNA_helicase_N/primase_C"/>
</dbReference>
<dbReference type="PANTHER" id="PTHR30313">
    <property type="entry name" value="DNA PRIMASE"/>
    <property type="match status" value="1"/>
</dbReference>
<evidence type="ECO:0000313" key="16">
    <source>
        <dbReference type="Proteomes" id="UP000637513"/>
    </source>
</evidence>
<dbReference type="InterPro" id="IPR019475">
    <property type="entry name" value="DNA_primase_DnaB-bd"/>
</dbReference>
<evidence type="ECO:0000256" key="1">
    <source>
        <dbReference type="ARBA" id="ARBA00022478"/>
    </source>
</evidence>
<evidence type="ECO:0000256" key="13">
    <source>
        <dbReference type="PIRNR" id="PIRNR002811"/>
    </source>
</evidence>
<comment type="caution">
    <text evidence="15">The sequence shown here is derived from an EMBL/GenBank/DDBJ whole genome shotgun (WGS) entry which is preliminary data.</text>
</comment>
<comment type="subunit">
    <text evidence="12">Monomer. Interacts with DnaB.</text>
</comment>
<keyword evidence="8 12" id="KW-0862">Zinc</keyword>
<evidence type="ECO:0000256" key="7">
    <source>
        <dbReference type="ARBA" id="ARBA00022771"/>
    </source>
</evidence>
<dbReference type="Pfam" id="PF08275">
    <property type="entry name" value="DNAG_N"/>
    <property type="match status" value="1"/>
</dbReference>
<dbReference type="Gene3D" id="3.90.580.10">
    <property type="entry name" value="Zinc finger, CHC2-type domain"/>
    <property type="match status" value="1"/>
</dbReference>
<dbReference type="InterPro" id="IPR050219">
    <property type="entry name" value="DnaG_primase"/>
</dbReference>
<dbReference type="Pfam" id="PF13155">
    <property type="entry name" value="Toprim_2"/>
    <property type="match status" value="1"/>
</dbReference>
<dbReference type="InterPro" id="IPR036977">
    <property type="entry name" value="DNA_primase_Znf_CHC2"/>
</dbReference>
<feature type="domain" description="Toprim" evidence="14">
    <location>
        <begin position="255"/>
        <end position="336"/>
    </location>
</feature>
<dbReference type="RefSeq" id="WP_249304351.1">
    <property type="nucleotide sequence ID" value="NZ_JACRSW010000027.1"/>
</dbReference>
<reference evidence="15 16" key="1">
    <citation type="submission" date="2020-08" db="EMBL/GenBank/DDBJ databases">
        <title>Genome public.</title>
        <authorList>
            <person name="Liu C."/>
            <person name="Sun Q."/>
        </authorList>
    </citation>
    <scope>NUCLEOTIDE SEQUENCE [LARGE SCALE GENOMIC DNA]</scope>
    <source>
        <strain evidence="15 16">BX3</strain>
    </source>
</reference>
<dbReference type="SMART" id="SM00493">
    <property type="entry name" value="TOPRIM"/>
    <property type="match status" value="1"/>
</dbReference>
<protein>
    <recommendedName>
        <fullName evidence="12 13">DNA primase</fullName>
        <ecNumber evidence="12">2.7.7.101</ecNumber>
    </recommendedName>
</protein>
<dbReference type="EC" id="2.7.7.101" evidence="12"/>
<dbReference type="Pfam" id="PF10410">
    <property type="entry name" value="DnaB_bind"/>
    <property type="match status" value="1"/>
</dbReference>
<comment type="similarity">
    <text evidence="12 13">Belongs to the DnaG primase family.</text>
</comment>
<evidence type="ECO:0000259" key="14">
    <source>
        <dbReference type="PROSITE" id="PS50880"/>
    </source>
</evidence>
<dbReference type="InterPro" id="IPR013264">
    <property type="entry name" value="DNAG_N"/>
</dbReference>
<dbReference type="InterPro" id="IPR037068">
    <property type="entry name" value="DNA_primase_core_N_sf"/>
</dbReference>
<dbReference type="HAMAP" id="MF_00974">
    <property type="entry name" value="DNA_primase_DnaG"/>
    <property type="match status" value="1"/>
</dbReference>
<dbReference type="Proteomes" id="UP000637513">
    <property type="component" value="Unassembled WGS sequence"/>
</dbReference>
<dbReference type="EMBL" id="JACRSW010000027">
    <property type="protein sequence ID" value="MBC8557286.1"/>
    <property type="molecule type" value="Genomic_DNA"/>
</dbReference>
<dbReference type="PIRSF" id="PIRSF002811">
    <property type="entry name" value="DnaG"/>
    <property type="match status" value="1"/>
</dbReference>
<keyword evidence="5 12" id="KW-0235">DNA replication</keyword>
<dbReference type="Gene3D" id="3.90.980.10">
    <property type="entry name" value="DNA primase, catalytic core, N-terminal domain"/>
    <property type="match status" value="1"/>
</dbReference>
<evidence type="ECO:0000256" key="8">
    <source>
        <dbReference type="ARBA" id="ARBA00022833"/>
    </source>
</evidence>
<dbReference type="SUPFAM" id="SSF57783">
    <property type="entry name" value="Zinc beta-ribbon"/>
    <property type="match status" value="1"/>
</dbReference>
<comment type="catalytic activity">
    <reaction evidence="12">
        <text>ssDNA + n NTP = ssDNA/pppN(pN)n-1 hybrid + (n-1) diphosphate.</text>
        <dbReference type="EC" id="2.7.7.101"/>
    </reaction>
</comment>
<keyword evidence="7 12" id="KW-0863">Zinc-finger</keyword>
<proteinExistence type="inferred from homology"/>
<comment type="function">
    <text evidence="12 13">RNA polymerase that catalyzes the synthesis of short RNA molecules used as primers for DNA polymerase during DNA replication.</text>
</comment>
<dbReference type="Gene3D" id="1.10.860.10">
    <property type="entry name" value="DNAb Helicase, Chain A"/>
    <property type="match status" value="1"/>
</dbReference>